<evidence type="ECO:0000313" key="2">
    <source>
        <dbReference type="EMBL" id="MEP0818203.1"/>
    </source>
</evidence>
<dbReference type="InterPro" id="IPR027417">
    <property type="entry name" value="P-loop_NTPase"/>
</dbReference>
<proteinExistence type="predicted"/>
<dbReference type="Pfam" id="PF13614">
    <property type="entry name" value="AAA_31"/>
    <property type="match status" value="1"/>
</dbReference>
<comment type="caution">
    <text evidence="2">The sequence shown here is derived from an EMBL/GenBank/DDBJ whole genome shotgun (WGS) entry which is preliminary data.</text>
</comment>
<evidence type="ECO:0000313" key="3">
    <source>
        <dbReference type="Proteomes" id="UP001464891"/>
    </source>
</evidence>
<evidence type="ECO:0000259" key="1">
    <source>
        <dbReference type="Pfam" id="PF13614"/>
    </source>
</evidence>
<dbReference type="SUPFAM" id="SSF52540">
    <property type="entry name" value="P-loop containing nucleoside triphosphate hydrolases"/>
    <property type="match status" value="1"/>
</dbReference>
<feature type="domain" description="AAA" evidence="1">
    <location>
        <begin position="14"/>
        <end position="166"/>
    </location>
</feature>
<gene>
    <name evidence="2" type="ORF">NC998_13975</name>
</gene>
<keyword evidence="3" id="KW-1185">Reference proteome</keyword>
<dbReference type="PANTHER" id="PTHR13696">
    <property type="entry name" value="P-LOOP CONTAINING NUCLEOSIDE TRIPHOSPHATE HYDROLASE"/>
    <property type="match status" value="1"/>
</dbReference>
<reference evidence="2 3" key="1">
    <citation type="submission" date="2022-04" db="EMBL/GenBank/DDBJ databases">
        <title>Positive selection, recombination, and allopatry shape intraspecific diversity of widespread and dominant cyanobacteria.</title>
        <authorList>
            <person name="Wei J."/>
            <person name="Shu W."/>
            <person name="Hu C."/>
        </authorList>
    </citation>
    <scope>NUCLEOTIDE SEQUENCE [LARGE SCALE GENOMIC DNA]</scope>
    <source>
        <strain evidence="2 3">GB2-A4</strain>
    </source>
</reference>
<accession>A0ABV0J8V0</accession>
<name>A0ABV0J8V0_9CYAN</name>
<dbReference type="InterPro" id="IPR025669">
    <property type="entry name" value="AAA_dom"/>
</dbReference>
<sequence>MNWHIPLDSCRRSNVGATLALEGKKVLLIDLDPQSDLTRWLGIHSGSDYLNPCIEKIDAQKLDEAKATLNSAVQTKTFPTTNGKNYELSVLSTDAESLKKFRDASHLNYPHILLKKMVKLLKQEYDYILIDIAPTLDRLAQCVLFICDTVLIPVDYGEKSLHHGLQIHQSLLPKLRESRAKSELLHVGPWNLGIVFSNCPSDPGSALQGLIDANLSSKGFTGNKYQTHLRAYTQTKVAEFKRAPAICWQASPITKLYTQLTNEVFLNHNFTDH</sequence>
<organism evidence="2 3">
    <name type="scientific">Trichocoleus desertorum GB2-A4</name>
    <dbReference type="NCBI Taxonomy" id="2933944"/>
    <lineage>
        <taxon>Bacteria</taxon>
        <taxon>Bacillati</taxon>
        <taxon>Cyanobacteriota</taxon>
        <taxon>Cyanophyceae</taxon>
        <taxon>Leptolyngbyales</taxon>
        <taxon>Trichocoleusaceae</taxon>
        <taxon>Trichocoleus</taxon>
    </lineage>
</organism>
<dbReference type="Gene3D" id="3.40.50.300">
    <property type="entry name" value="P-loop containing nucleotide triphosphate hydrolases"/>
    <property type="match status" value="1"/>
</dbReference>
<dbReference type="Proteomes" id="UP001464891">
    <property type="component" value="Unassembled WGS sequence"/>
</dbReference>
<dbReference type="InterPro" id="IPR050678">
    <property type="entry name" value="DNA_Partitioning_ATPase"/>
</dbReference>
<dbReference type="PANTHER" id="PTHR13696:SF99">
    <property type="entry name" value="COBYRINIC ACID AC-DIAMIDE SYNTHASE"/>
    <property type="match status" value="1"/>
</dbReference>
<protein>
    <submittedName>
        <fullName evidence="2">AAA family ATPase</fullName>
    </submittedName>
</protein>
<dbReference type="EMBL" id="JAMPKM010000007">
    <property type="protein sequence ID" value="MEP0818203.1"/>
    <property type="molecule type" value="Genomic_DNA"/>
</dbReference>
<dbReference type="RefSeq" id="WP_190432681.1">
    <property type="nucleotide sequence ID" value="NZ_JAMPKM010000007.1"/>
</dbReference>
<dbReference type="CDD" id="cd02042">
    <property type="entry name" value="ParAB_family"/>
    <property type="match status" value="1"/>
</dbReference>